<feature type="compositionally biased region" description="Basic and acidic residues" evidence="1">
    <location>
        <begin position="149"/>
        <end position="169"/>
    </location>
</feature>
<evidence type="ECO:0000256" key="2">
    <source>
        <dbReference type="SAM" id="Phobius"/>
    </source>
</evidence>
<feature type="region of interest" description="Disordered" evidence="1">
    <location>
        <begin position="297"/>
        <end position="356"/>
    </location>
</feature>
<dbReference type="AlphaFoldDB" id="A0A8J1TY04"/>
<dbReference type="GO" id="GO:0016020">
    <property type="term" value="C:membrane"/>
    <property type="evidence" value="ECO:0007669"/>
    <property type="project" value="InterPro"/>
</dbReference>
<evidence type="ECO:0000313" key="4">
    <source>
        <dbReference type="EMBL" id="CAH1787112.1"/>
    </source>
</evidence>
<organism evidence="4 5">
    <name type="scientific">Owenia fusiformis</name>
    <name type="common">Polychaete worm</name>
    <dbReference type="NCBI Taxonomy" id="6347"/>
    <lineage>
        <taxon>Eukaryota</taxon>
        <taxon>Metazoa</taxon>
        <taxon>Spiralia</taxon>
        <taxon>Lophotrochozoa</taxon>
        <taxon>Annelida</taxon>
        <taxon>Polychaeta</taxon>
        <taxon>Sedentaria</taxon>
        <taxon>Canalipalpata</taxon>
        <taxon>Sabellida</taxon>
        <taxon>Oweniida</taxon>
        <taxon>Oweniidae</taxon>
        <taxon>Owenia</taxon>
    </lineage>
</organism>
<name>A0A8J1TY04_OWEFU</name>
<keyword evidence="2" id="KW-0812">Transmembrane</keyword>
<protein>
    <submittedName>
        <fullName evidence="4">Uncharacterized protein</fullName>
    </submittedName>
</protein>
<comment type="caution">
    <text evidence="4">The sequence shown here is derived from an EMBL/GenBank/DDBJ whole genome shotgun (WGS) entry which is preliminary data.</text>
</comment>
<feature type="transmembrane region" description="Helical" evidence="2">
    <location>
        <begin position="213"/>
        <end position="238"/>
    </location>
</feature>
<dbReference type="EMBL" id="CAIIXF020000006">
    <property type="protein sequence ID" value="CAH1787112.1"/>
    <property type="molecule type" value="Genomic_DNA"/>
</dbReference>
<dbReference type="InterPro" id="IPR009635">
    <property type="entry name" value="NPDC1"/>
</dbReference>
<keyword evidence="5" id="KW-1185">Reference proteome</keyword>
<accession>A0A8J1TY04</accession>
<gene>
    <name evidence="4" type="ORF">OFUS_LOCUS12878</name>
</gene>
<keyword evidence="2" id="KW-1133">Transmembrane helix</keyword>
<sequence>MMISPFLLAVFLLSLPGIYSEEFYPGLEEEVSQPLQPGNPPIRARCPPVKQCHQSFRHRCNRPPQCGACFKGYQEVEGHCVRLPEAEPNIPNFAKLQDKIINEIVSRRLRGNPNADIKVETKSDVEPVNNDVEVDEVAAQVEDNSVPDTESKGDDKKAPKGEDPKESDTPKGPAASPQEDNKENSPKHSQQVAKNSNRHGDAAGNAGGGMSNVYMIAIIAGCSVAGVVGLVVAGMCWFRLQKNAKAASEVDYPAYGVTGPNKERTTSPQGDRKLAQSAQMYHYQHQKQQMIALEKANGEMKHDASDEDSDEENEEGDYTVYECPGLAPTGDMEVKNPLFNDDPAPAPPSGDERTEK</sequence>
<dbReference type="Pfam" id="PF06809">
    <property type="entry name" value="NPDC1"/>
    <property type="match status" value="1"/>
</dbReference>
<keyword evidence="2" id="KW-0472">Membrane</keyword>
<dbReference type="Proteomes" id="UP000749559">
    <property type="component" value="Unassembled WGS sequence"/>
</dbReference>
<proteinExistence type="predicted"/>
<feature type="chain" id="PRO_5043355383" evidence="3">
    <location>
        <begin position="21"/>
        <end position="356"/>
    </location>
</feature>
<feature type="region of interest" description="Disordered" evidence="1">
    <location>
        <begin position="136"/>
        <end position="204"/>
    </location>
</feature>
<evidence type="ECO:0000256" key="3">
    <source>
        <dbReference type="SAM" id="SignalP"/>
    </source>
</evidence>
<feature type="signal peptide" evidence="3">
    <location>
        <begin position="1"/>
        <end position="20"/>
    </location>
</feature>
<dbReference type="PANTHER" id="PTHR23352">
    <property type="entry name" value="NEURAL PROLIFERATION DIFFERENTIATION AND CONTROL PROTEIN-1 NPDC-1 PROTEIN"/>
    <property type="match status" value="1"/>
</dbReference>
<evidence type="ECO:0000256" key="1">
    <source>
        <dbReference type="SAM" id="MobiDB-lite"/>
    </source>
</evidence>
<evidence type="ECO:0000313" key="5">
    <source>
        <dbReference type="Proteomes" id="UP000749559"/>
    </source>
</evidence>
<dbReference type="OrthoDB" id="6270617at2759"/>
<reference evidence="4" key="1">
    <citation type="submission" date="2022-03" db="EMBL/GenBank/DDBJ databases">
        <authorList>
            <person name="Martin C."/>
        </authorList>
    </citation>
    <scope>NUCLEOTIDE SEQUENCE</scope>
</reference>
<dbReference type="PANTHER" id="PTHR23352:SF2">
    <property type="entry name" value="NEURAL PROLIFERATION DIFFERENTIATION AND CONTROL PROTEIN 1"/>
    <property type="match status" value="1"/>
</dbReference>
<feature type="compositionally biased region" description="Acidic residues" evidence="1">
    <location>
        <begin position="305"/>
        <end position="317"/>
    </location>
</feature>
<keyword evidence="3" id="KW-0732">Signal</keyword>